<accession>A0A1C4VIF4</accession>
<dbReference type="InterPro" id="IPR009959">
    <property type="entry name" value="Cyclase_SnoaL-like"/>
</dbReference>
<evidence type="ECO:0000313" key="2">
    <source>
        <dbReference type="Proteomes" id="UP000183585"/>
    </source>
</evidence>
<evidence type="ECO:0000313" key="1">
    <source>
        <dbReference type="EMBL" id="SCE83772.1"/>
    </source>
</evidence>
<dbReference type="RefSeq" id="WP_074473127.1">
    <property type="nucleotide sequence ID" value="NZ_FMCT01000002.1"/>
</dbReference>
<dbReference type="GO" id="GO:0030638">
    <property type="term" value="P:polyketide metabolic process"/>
    <property type="evidence" value="ECO:0007669"/>
    <property type="project" value="InterPro"/>
</dbReference>
<dbReference type="EMBL" id="FMCT01000002">
    <property type="protein sequence ID" value="SCE83772.1"/>
    <property type="molecule type" value="Genomic_DNA"/>
</dbReference>
<dbReference type="AlphaFoldDB" id="A0A1C4VIF4"/>
<name>A0A1C4VIF4_9ACTN</name>
<dbReference type="SUPFAM" id="SSF54427">
    <property type="entry name" value="NTF2-like"/>
    <property type="match status" value="1"/>
</dbReference>
<dbReference type="Proteomes" id="UP000183585">
    <property type="component" value="Unassembled WGS sequence"/>
</dbReference>
<sequence length="134" mass="14935">MSEENKRIVRDYFQELDRGRTTPLHLCTDDYRFHPAGLPSMDRQGVKEFGDAFFAGMTDLRHPLVELIADGDLVALRCRYEGTHDGELMGVPASGRRVSAVGIGVMRVEAGKIAEFWVSPDRLTIMQQIGALPS</sequence>
<dbReference type="PANTHER" id="PTHR38436">
    <property type="entry name" value="POLYKETIDE CYCLASE SNOAL-LIKE DOMAIN"/>
    <property type="match status" value="1"/>
</dbReference>
<reference evidence="2" key="1">
    <citation type="submission" date="2016-06" db="EMBL/GenBank/DDBJ databases">
        <authorList>
            <person name="Varghese N."/>
            <person name="Submissions Spin"/>
        </authorList>
    </citation>
    <scope>NUCLEOTIDE SEQUENCE [LARGE SCALE GENOMIC DNA]</scope>
    <source>
        <strain evidence="2">DSM 43168</strain>
    </source>
</reference>
<dbReference type="Gene3D" id="3.10.450.50">
    <property type="match status" value="1"/>
</dbReference>
<dbReference type="InterPro" id="IPR032710">
    <property type="entry name" value="NTF2-like_dom_sf"/>
</dbReference>
<keyword evidence="2" id="KW-1185">Reference proteome</keyword>
<proteinExistence type="predicted"/>
<protein>
    <submittedName>
        <fullName evidence="1">Predicted ester cyclase</fullName>
    </submittedName>
</protein>
<dbReference type="Pfam" id="PF07366">
    <property type="entry name" value="SnoaL"/>
    <property type="match status" value="1"/>
</dbReference>
<organism evidence="1 2">
    <name type="scientific">Micromonospora carbonacea</name>
    <dbReference type="NCBI Taxonomy" id="47853"/>
    <lineage>
        <taxon>Bacteria</taxon>
        <taxon>Bacillati</taxon>
        <taxon>Actinomycetota</taxon>
        <taxon>Actinomycetes</taxon>
        <taxon>Micromonosporales</taxon>
        <taxon>Micromonosporaceae</taxon>
        <taxon>Micromonospora</taxon>
    </lineage>
</organism>
<gene>
    <name evidence="1" type="ORF">GA0070563_102309</name>
</gene>
<dbReference type="PANTHER" id="PTHR38436:SF1">
    <property type="entry name" value="ESTER CYCLASE"/>
    <property type="match status" value="1"/>
</dbReference>